<protein>
    <submittedName>
        <fullName evidence="1">Uncharacterized protein</fullName>
    </submittedName>
</protein>
<evidence type="ECO:0000313" key="2">
    <source>
        <dbReference type="Proteomes" id="UP001234178"/>
    </source>
</evidence>
<comment type="caution">
    <text evidence="1">The sequence shown here is derived from an EMBL/GenBank/DDBJ whole genome shotgun (WGS) entry which is preliminary data.</text>
</comment>
<reference evidence="1 2" key="1">
    <citation type="journal article" date="2023" name="Nucleic Acids Res.">
        <title>The hologenome of Daphnia magna reveals possible DNA methylation and microbiome-mediated evolution of the host genome.</title>
        <authorList>
            <person name="Chaturvedi A."/>
            <person name="Li X."/>
            <person name="Dhandapani V."/>
            <person name="Marshall H."/>
            <person name="Kissane S."/>
            <person name="Cuenca-Cambronero M."/>
            <person name="Asole G."/>
            <person name="Calvet F."/>
            <person name="Ruiz-Romero M."/>
            <person name="Marangio P."/>
            <person name="Guigo R."/>
            <person name="Rago D."/>
            <person name="Mirbahai L."/>
            <person name="Eastwood N."/>
            <person name="Colbourne J.K."/>
            <person name="Zhou J."/>
            <person name="Mallon E."/>
            <person name="Orsini L."/>
        </authorList>
    </citation>
    <scope>NUCLEOTIDE SEQUENCE [LARGE SCALE GENOMIC DNA]</scope>
    <source>
        <strain evidence="1">LRV0_1</strain>
    </source>
</reference>
<accession>A0ABQ9Z2F5</accession>
<organism evidence="1 2">
    <name type="scientific">Daphnia magna</name>
    <dbReference type="NCBI Taxonomy" id="35525"/>
    <lineage>
        <taxon>Eukaryota</taxon>
        <taxon>Metazoa</taxon>
        <taxon>Ecdysozoa</taxon>
        <taxon>Arthropoda</taxon>
        <taxon>Crustacea</taxon>
        <taxon>Branchiopoda</taxon>
        <taxon>Diplostraca</taxon>
        <taxon>Cladocera</taxon>
        <taxon>Anomopoda</taxon>
        <taxon>Daphniidae</taxon>
        <taxon>Daphnia</taxon>
    </lineage>
</organism>
<dbReference type="Proteomes" id="UP001234178">
    <property type="component" value="Unassembled WGS sequence"/>
</dbReference>
<proteinExistence type="predicted"/>
<keyword evidence="2" id="KW-1185">Reference proteome</keyword>
<dbReference type="EMBL" id="JAOYFB010000002">
    <property type="protein sequence ID" value="KAK4007087.1"/>
    <property type="molecule type" value="Genomic_DNA"/>
</dbReference>
<name>A0ABQ9Z2F5_9CRUS</name>
<gene>
    <name evidence="1" type="ORF">OUZ56_012245</name>
</gene>
<evidence type="ECO:0000313" key="1">
    <source>
        <dbReference type="EMBL" id="KAK4007087.1"/>
    </source>
</evidence>
<sequence>MVFMVNEFVLEVNYVEKHNTTTRRVLFIQYKQLKWRNNDGVSPKLGINMDPLKEFNGCRLAKEEQNGTGRKLSSQKFPFRAVVGLRP</sequence>